<protein>
    <submittedName>
        <fullName evidence="2">Uncharacterized protein</fullName>
    </submittedName>
</protein>
<evidence type="ECO:0000313" key="3">
    <source>
        <dbReference type="EMBL" id="CAL4781143.1"/>
    </source>
</evidence>
<dbReference type="EMBL" id="CAMXCT030001880">
    <property type="protein sequence ID" value="CAL4781143.1"/>
    <property type="molecule type" value="Genomic_DNA"/>
</dbReference>
<dbReference type="AlphaFoldDB" id="A0A9P1FZF6"/>
<sequence>ETDLWSYFLFLKSSRVATIKGFTVSSTFLETVRFCKFVMGFHDCDGVLSSKRLIGFSALEKKERGPLNQAPPLEVQHLLRLREILAKGSNAIDRIGAGAFLVCVYSLARWSDLRYVHHIKFDGYKRQARPQRLAFEGAVPAWLGWDLPATLCDQGFNFERVPFGPLLPVPKGENERYSRPLGANEGANWLSLLLAGDRSNIRLGFHSVARTPVLDKSTPGTPGITVGKLAHEVPAAESAGPHNEELAPSSTQSSAREVGSQPVKLEEDVQEACVAEFEKSDFASFRAGFVQIDSSSGSSSCSSNDSASDSDSDDPGGSDPKGLMPAAASAFREVIPDGLEFAFRKKSKILRKKKVGVDNLFKLAFAVGQPGQPLVAADVDAFLATALAHAPTIAEGAAVRRLAFEAQTLLIASLRQLVEQRDDMPSGFSAC</sequence>
<dbReference type="EMBL" id="CAMXCT020001880">
    <property type="protein sequence ID" value="CAL1147206.1"/>
    <property type="molecule type" value="Genomic_DNA"/>
</dbReference>
<reference evidence="2" key="1">
    <citation type="submission" date="2022-10" db="EMBL/GenBank/DDBJ databases">
        <authorList>
            <person name="Chen Y."/>
            <person name="Dougan E. K."/>
            <person name="Chan C."/>
            <person name="Rhodes N."/>
            <person name="Thang M."/>
        </authorList>
    </citation>
    <scope>NUCLEOTIDE SEQUENCE</scope>
</reference>
<reference evidence="3 4" key="2">
    <citation type="submission" date="2024-05" db="EMBL/GenBank/DDBJ databases">
        <authorList>
            <person name="Chen Y."/>
            <person name="Shah S."/>
            <person name="Dougan E. K."/>
            <person name="Thang M."/>
            <person name="Chan C."/>
        </authorList>
    </citation>
    <scope>NUCLEOTIDE SEQUENCE [LARGE SCALE GENOMIC DNA]</scope>
</reference>
<feature type="non-terminal residue" evidence="2">
    <location>
        <position position="1"/>
    </location>
</feature>
<keyword evidence="4" id="KW-1185">Reference proteome</keyword>
<organism evidence="2">
    <name type="scientific">Cladocopium goreaui</name>
    <dbReference type="NCBI Taxonomy" id="2562237"/>
    <lineage>
        <taxon>Eukaryota</taxon>
        <taxon>Sar</taxon>
        <taxon>Alveolata</taxon>
        <taxon>Dinophyceae</taxon>
        <taxon>Suessiales</taxon>
        <taxon>Symbiodiniaceae</taxon>
        <taxon>Cladocopium</taxon>
    </lineage>
</organism>
<name>A0A9P1FZF6_9DINO</name>
<evidence type="ECO:0000313" key="2">
    <source>
        <dbReference type="EMBL" id="CAI3993831.1"/>
    </source>
</evidence>
<dbReference type="Proteomes" id="UP001152797">
    <property type="component" value="Unassembled WGS sequence"/>
</dbReference>
<dbReference type="EMBL" id="CAMXCT010001880">
    <property type="protein sequence ID" value="CAI3993831.1"/>
    <property type="molecule type" value="Genomic_DNA"/>
</dbReference>
<evidence type="ECO:0000256" key="1">
    <source>
        <dbReference type="SAM" id="MobiDB-lite"/>
    </source>
</evidence>
<proteinExistence type="predicted"/>
<gene>
    <name evidence="2" type="ORF">C1SCF055_LOCUS20539</name>
</gene>
<evidence type="ECO:0000313" key="4">
    <source>
        <dbReference type="Proteomes" id="UP001152797"/>
    </source>
</evidence>
<comment type="caution">
    <text evidence="2">The sequence shown here is derived from an EMBL/GenBank/DDBJ whole genome shotgun (WGS) entry which is preliminary data.</text>
</comment>
<feature type="region of interest" description="Disordered" evidence="1">
    <location>
        <begin position="237"/>
        <end position="264"/>
    </location>
</feature>
<feature type="region of interest" description="Disordered" evidence="1">
    <location>
        <begin position="293"/>
        <end position="323"/>
    </location>
</feature>
<accession>A0A9P1FZF6</accession>
<feature type="compositionally biased region" description="Low complexity" evidence="1">
    <location>
        <begin position="293"/>
        <end position="307"/>
    </location>
</feature>